<evidence type="ECO:0000313" key="6">
    <source>
        <dbReference type="Proteomes" id="UP001177140"/>
    </source>
</evidence>
<dbReference type="GO" id="GO:0008408">
    <property type="term" value="F:3'-5' exonuclease activity"/>
    <property type="evidence" value="ECO:0007669"/>
    <property type="project" value="InterPro"/>
</dbReference>
<dbReference type="Pfam" id="PF01612">
    <property type="entry name" value="DNA_pol_A_exo1"/>
    <property type="match status" value="1"/>
</dbReference>
<proteinExistence type="predicted"/>
<evidence type="ECO:0000313" key="5">
    <source>
        <dbReference type="EMBL" id="MCL7028070.1"/>
    </source>
</evidence>
<dbReference type="SUPFAM" id="SSF53098">
    <property type="entry name" value="Ribonuclease H-like"/>
    <property type="match status" value="1"/>
</dbReference>
<feature type="region of interest" description="Disordered" evidence="3">
    <location>
        <begin position="209"/>
        <end position="258"/>
    </location>
</feature>
<feature type="compositionally biased region" description="Low complexity" evidence="3">
    <location>
        <begin position="241"/>
        <end position="258"/>
    </location>
</feature>
<dbReference type="EMBL" id="JAJJMA010075333">
    <property type="protein sequence ID" value="MCL7028070.1"/>
    <property type="molecule type" value="Genomic_DNA"/>
</dbReference>
<evidence type="ECO:0000259" key="4">
    <source>
        <dbReference type="Pfam" id="PF01612"/>
    </source>
</evidence>
<dbReference type="Proteomes" id="UP001177140">
    <property type="component" value="Unassembled WGS sequence"/>
</dbReference>
<evidence type="ECO:0000256" key="2">
    <source>
        <dbReference type="ARBA" id="ARBA00022801"/>
    </source>
</evidence>
<accession>A0AA41UYX5</accession>
<dbReference type="InterPro" id="IPR051132">
    <property type="entry name" value="3-5_Exonuclease_domain"/>
</dbReference>
<dbReference type="PANTHER" id="PTHR13620:SF105">
    <property type="entry name" value="OS01G0737700 PROTEIN"/>
    <property type="match status" value="1"/>
</dbReference>
<keyword evidence="6" id="KW-1185">Reference proteome</keyword>
<gene>
    <name evidence="5" type="ORF">MKW94_017612</name>
</gene>
<sequence length="258" mass="29373">MSTHHTYNVFYYNTEIVTTVTHSASVVDDWIHDVYDAFPSKLDNLIVGLDIEWRRTRTRSTRNRVAVLQLCVGRRCLIFQFSCCDGIPKSLDVFLGNKKFIFVGVGTDSHARKLQVDSSLEVARTEELGSLAAYKLADTFKDSSESRKFHDAKLKQLAKDVLNRELPAKDYIEWSNWGRDFLSDEQVEHACLDAFVSYKLGVDLMKRANPKKHTSQNTNRQILRNLNKAEEGKTKQPAPLKSNGGNKTNGTNSRRTNE</sequence>
<evidence type="ECO:0000256" key="3">
    <source>
        <dbReference type="SAM" id="MobiDB-lite"/>
    </source>
</evidence>
<dbReference type="GO" id="GO:0003676">
    <property type="term" value="F:nucleic acid binding"/>
    <property type="evidence" value="ECO:0007669"/>
    <property type="project" value="InterPro"/>
</dbReference>
<dbReference type="InterPro" id="IPR036397">
    <property type="entry name" value="RNaseH_sf"/>
</dbReference>
<keyword evidence="2" id="KW-0378">Hydrolase</keyword>
<dbReference type="AlphaFoldDB" id="A0AA41UYX5"/>
<reference evidence="5" key="1">
    <citation type="submission" date="2022-03" db="EMBL/GenBank/DDBJ databases">
        <title>A functionally conserved STORR gene fusion in Papaver species that diverged 16.8 million years ago.</title>
        <authorList>
            <person name="Catania T."/>
        </authorList>
    </citation>
    <scope>NUCLEOTIDE SEQUENCE</scope>
    <source>
        <strain evidence="5">S-191538</strain>
    </source>
</reference>
<dbReference type="Gene3D" id="3.30.420.10">
    <property type="entry name" value="Ribonuclease H-like superfamily/Ribonuclease H"/>
    <property type="match status" value="1"/>
</dbReference>
<dbReference type="InterPro" id="IPR012337">
    <property type="entry name" value="RNaseH-like_sf"/>
</dbReference>
<dbReference type="PANTHER" id="PTHR13620">
    <property type="entry name" value="3-5 EXONUCLEASE"/>
    <property type="match status" value="1"/>
</dbReference>
<feature type="domain" description="3'-5' exonuclease" evidence="4">
    <location>
        <begin position="46"/>
        <end position="206"/>
    </location>
</feature>
<protein>
    <recommendedName>
        <fullName evidence="4">3'-5' exonuclease domain-containing protein</fullName>
    </recommendedName>
</protein>
<dbReference type="GO" id="GO:0005634">
    <property type="term" value="C:nucleus"/>
    <property type="evidence" value="ECO:0007669"/>
    <property type="project" value="TreeGrafter"/>
</dbReference>
<organism evidence="5 6">
    <name type="scientific">Papaver nudicaule</name>
    <name type="common">Iceland poppy</name>
    <dbReference type="NCBI Taxonomy" id="74823"/>
    <lineage>
        <taxon>Eukaryota</taxon>
        <taxon>Viridiplantae</taxon>
        <taxon>Streptophyta</taxon>
        <taxon>Embryophyta</taxon>
        <taxon>Tracheophyta</taxon>
        <taxon>Spermatophyta</taxon>
        <taxon>Magnoliopsida</taxon>
        <taxon>Ranunculales</taxon>
        <taxon>Papaveraceae</taxon>
        <taxon>Papaveroideae</taxon>
        <taxon>Papaver</taxon>
    </lineage>
</organism>
<evidence type="ECO:0000256" key="1">
    <source>
        <dbReference type="ARBA" id="ARBA00022722"/>
    </source>
</evidence>
<dbReference type="GO" id="GO:0005737">
    <property type="term" value="C:cytoplasm"/>
    <property type="evidence" value="ECO:0007669"/>
    <property type="project" value="TreeGrafter"/>
</dbReference>
<dbReference type="GO" id="GO:0006139">
    <property type="term" value="P:nucleobase-containing compound metabolic process"/>
    <property type="evidence" value="ECO:0007669"/>
    <property type="project" value="InterPro"/>
</dbReference>
<dbReference type="InterPro" id="IPR002562">
    <property type="entry name" value="3'-5'_exonuclease_dom"/>
</dbReference>
<dbReference type="CDD" id="cd06141">
    <property type="entry name" value="WRN_exo"/>
    <property type="match status" value="1"/>
</dbReference>
<name>A0AA41UYX5_PAPNU</name>
<feature type="compositionally biased region" description="Polar residues" evidence="3">
    <location>
        <begin position="215"/>
        <end position="224"/>
    </location>
</feature>
<keyword evidence="1" id="KW-0540">Nuclease</keyword>
<comment type="caution">
    <text evidence="5">The sequence shown here is derived from an EMBL/GenBank/DDBJ whole genome shotgun (WGS) entry which is preliminary data.</text>
</comment>